<name>A0A1L9PKV3_ASPVE</name>
<sequence length="534" mass="60161">MPVAPSRRLNRVKQACEPCRRKKSKCPGEQPACSQCRRLNHPCHYKSDGASHRTAQRHTPVRPRQNDGSATWTARPHEPPLAVDSVVQLLQPAWSDILDTTSFYLDQIESQPFPLFYRGTFLSTLHCRDTELIYGLLAVTARFNPDSGNGVDIDAKTRVFSQFAFFLVTKRISDGIIELSTLQTLILIACSDIAAGDLDRFTLCCSLLGSLASATLVPQQPSRAQSQQLEEQVRCYWSIALLQRLYGYTTPLVEIMDEGGVLKPEIPRLPCTIMSPSDLDGNGGGSIYAEKGILMATTCLSEGWSRATSYIRARRTGSRDEPIWSLKSDYARHMSLLMSIGSNIHPVHRFKAVNLSSRSAEEVNANKEYWSPWFLSRLLYHTTICILNHPLLIMLQLQGHRTIPELCLQQTSWLAAYHVNWVSKIFGLLKQKQFRLTDPLVCHCAAIVATIELQLSVTTEFSAREEKREAFTRLVDYIRDMATTWPLMERLASHLTSGFNSILLYPSSSLSDHGSIKVDLSSFWSILEFPNHRS</sequence>
<dbReference type="InterPro" id="IPR050815">
    <property type="entry name" value="TF_fung"/>
</dbReference>
<evidence type="ECO:0000256" key="3">
    <source>
        <dbReference type="ARBA" id="ARBA00023015"/>
    </source>
</evidence>
<feature type="region of interest" description="Disordered" evidence="7">
    <location>
        <begin position="47"/>
        <end position="76"/>
    </location>
</feature>
<evidence type="ECO:0000256" key="6">
    <source>
        <dbReference type="ARBA" id="ARBA00023242"/>
    </source>
</evidence>
<gene>
    <name evidence="9" type="ORF">ASPVEDRAFT_192534</name>
</gene>
<dbReference type="EMBL" id="KV878129">
    <property type="protein sequence ID" value="OJJ02113.1"/>
    <property type="molecule type" value="Genomic_DNA"/>
</dbReference>
<protein>
    <recommendedName>
        <fullName evidence="8">Zn(2)-C6 fungal-type domain-containing protein</fullName>
    </recommendedName>
</protein>
<dbReference type="GO" id="GO:0003677">
    <property type="term" value="F:DNA binding"/>
    <property type="evidence" value="ECO:0007669"/>
    <property type="project" value="UniProtKB-KW"/>
</dbReference>
<dbReference type="PROSITE" id="PS50048">
    <property type="entry name" value="ZN2_CY6_FUNGAL_2"/>
    <property type="match status" value="1"/>
</dbReference>
<keyword evidence="4" id="KW-0238">DNA-binding</keyword>
<dbReference type="SUPFAM" id="SSF57701">
    <property type="entry name" value="Zn2/Cys6 DNA-binding domain"/>
    <property type="match status" value="1"/>
</dbReference>
<dbReference type="InterPro" id="IPR036864">
    <property type="entry name" value="Zn2-C6_fun-type_DNA-bd_sf"/>
</dbReference>
<keyword evidence="6" id="KW-0539">Nucleus</keyword>
<evidence type="ECO:0000313" key="10">
    <source>
        <dbReference type="Proteomes" id="UP000184073"/>
    </source>
</evidence>
<reference evidence="10" key="1">
    <citation type="journal article" date="2017" name="Genome Biol.">
        <title>Comparative genomics reveals high biological diversity and specific adaptations in the industrially and medically important fungal genus Aspergillus.</title>
        <authorList>
            <person name="de Vries R.P."/>
            <person name="Riley R."/>
            <person name="Wiebenga A."/>
            <person name="Aguilar-Osorio G."/>
            <person name="Amillis S."/>
            <person name="Uchima C.A."/>
            <person name="Anderluh G."/>
            <person name="Asadollahi M."/>
            <person name="Askin M."/>
            <person name="Barry K."/>
            <person name="Battaglia E."/>
            <person name="Bayram O."/>
            <person name="Benocci T."/>
            <person name="Braus-Stromeyer S.A."/>
            <person name="Caldana C."/>
            <person name="Canovas D."/>
            <person name="Cerqueira G.C."/>
            <person name="Chen F."/>
            <person name="Chen W."/>
            <person name="Choi C."/>
            <person name="Clum A."/>
            <person name="Dos Santos R.A."/>
            <person name="Damasio A.R."/>
            <person name="Diallinas G."/>
            <person name="Emri T."/>
            <person name="Fekete E."/>
            <person name="Flipphi M."/>
            <person name="Freyberg S."/>
            <person name="Gallo A."/>
            <person name="Gournas C."/>
            <person name="Habgood R."/>
            <person name="Hainaut M."/>
            <person name="Harispe M.L."/>
            <person name="Henrissat B."/>
            <person name="Hilden K.S."/>
            <person name="Hope R."/>
            <person name="Hossain A."/>
            <person name="Karabika E."/>
            <person name="Karaffa L."/>
            <person name="Karanyi Z."/>
            <person name="Krasevec N."/>
            <person name="Kuo A."/>
            <person name="Kusch H."/>
            <person name="LaButti K."/>
            <person name="Lagendijk E.L."/>
            <person name="Lapidus A."/>
            <person name="Levasseur A."/>
            <person name="Lindquist E."/>
            <person name="Lipzen A."/>
            <person name="Logrieco A.F."/>
            <person name="MacCabe A."/>
            <person name="Maekelae M.R."/>
            <person name="Malavazi I."/>
            <person name="Melin P."/>
            <person name="Meyer V."/>
            <person name="Mielnichuk N."/>
            <person name="Miskei M."/>
            <person name="Molnar A.P."/>
            <person name="Mule G."/>
            <person name="Ngan C.Y."/>
            <person name="Orejas M."/>
            <person name="Orosz E."/>
            <person name="Ouedraogo J.P."/>
            <person name="Overkamp K.M."/>
            <person name="Park H.-S."/>
            <person name="Perrone G."/>
            <person name="Piumi F."/>
            <person name="Punt P.J."/>
            <person name="Ram A.F."/>
            <person name="Ramon A."/>
            <person name="Rauscher S."/>
            <person name="Record E."/>
            <person name="Riano-Pachon D.M."/>
            <person name="Robert V."/>
            <person name="Roehrig J."/>
            <person name="Ruller R."/>
            <person name="Salamov A."/>
            <person name="Salih N.S."/>
            <person name="Samson R.A."/>
            <person name="Sandor E."/>
            <person name="Sanguinetti M."/>
            <person name="Schuetze T."/>
            <person name="Sepcic K."/>
            <person name="Shelest E."/>
            <person name="Sherlock G."/>
            <person name="Sophianopoulou V."/>
            <person name="Squina F.M."/>
            <person name="Sun H."/>
            <person name="Susca A."/>
            <person name="Todd R.B."/>
            <person name="Tsang A."/>
            <person name="Unkles S.E."/>
            <person name="van de Wiele N."/>
            <person name="van Rossen-Uffink D."/>
            <person name="Oliveira J.V."/>
            <person name="Vesth T.C."/>
            <person name="Visser J."/>
            <person name="Yu J.-H."/>
            <person name="Zhou M."/>
            <person name="Andersen M.R."/>
            <person name="Archer D.B."/>
            <person name="Baker S.E."/>
            <person name="Benoit I."/>
            <person name="Brakhage A.A."/>
            <person name="Braus G.H."/>
            <person name="Fischer R."/>
            <person name="Frisvad J.C."/>
            <person name="Goldman G.H."/>
            <person name="Houbraken J."/>
            <person name="Oakley B."/>
            <person name="Pocsi I."/>
            <person name="Scazzocchio C."/>
            <person name="Seiboth B."/>
            <person name="vanKuyk P.A."/>
            <person name="Wortman J."/>
            <person name="Dyer P.S."/>
            <person name="Grigoriev I.V."/>
        </authorList>
    </citation>
    <scope>NUCLEOTIDE SEQUENCE [LARGE SCALE GENOMIC DNA]</scope>
    <source>
        <strain evidence="10">CBS 583.65</strain>
    </source>
</reference>
<keyword evidence="3" id="KW-0805">Transcription regulation</keyword>
<dbReference type="CDD" id="cd12148">
    <property type="entry name" value="fungal_TF_MHR"/>
    <property type="match status" value="1"/>
</dbReference>
<dbReference type="Pfam" id="PF00172">
    <property type="entry name" value="Zn_clus"/>
    <property type="match status" value="1"/>
</dbReference>
<dbReference type="STRING" id="1036611.A0A1L9PKV3"/>
<dbReference type="SMART" id="SM00066">
    <property type="entry name" value="GAL4"/>
    <property type="match status" value="1"/>
</dbReference>
<comment type="subcellular location">
    <subcellularLocation>
        <location evidence="1">Nucleus</location>
    </subcellularLocation>
</comment>
<dbReference type="InterPro" id="IPR001138">
    <property type="entry name" value="Zn2Cys6_DnaBD"/>
</dbReference>
<evidence type="ECO:0000256" key="1">
    <source>
        <dbReference type="ARBA" id="ARBA00004123"/>
    </source>
</evidence>
<dbReference type="Proteomes" id="UP000184073">
    <property type="component" value="Unassembled WGS sequence"/>
</dbReference>
<keyword evidence="10" id="KW-1185">Reference proteome</keyword>
<evidence type="ECO:0000313" key="9">
    <source>
        <dbReference type="EMBL" id="OJJ02113.1"/>
    </source>
</evidence>
<evidence type="ECO:0000256" key="4">
    <source>
        <dbReference type="ARBA" id="ARBA00023125"/>
    </source>
</evidence>
<accession>A0A1L9PKV3</accession>
<dbReference type="VEuPathDB" id="FungiDB:ASPVEDRAFT_192534"/>
<dbReference type="RefSeq" id="XP_040667875.1">
    <property type="nucleotide sequence ID" value="XM_040809120.1"/>
</dbReference>
<dbReference type="Gene3D" id="4.10.240.10">
    <property type="entry name" value="Zn(2)-C6 fungal-type DNA-binding domain"/>
    <property type="match status" value="1"/>
</dbReference>
<dbReference type="GO" id="GO:0000981">
    <property type="term" value="F:DNA-binding transcription factor activity, RNA polymerase II-specific"/>
    <property type="evidence" value="ECO:0007669"/>
    <property type="project" value="InterPro"/>
</dbReference>
<dbReference type="PANTHER" id="PTHR47338">
    <property type="entry name" value="ZN(II)2CYS6 TRANSCRIPTION FACTOR (EUROFUNG)-RELATED"/>
    <property type="match status" value="1"/>
</dbReference>
<dbReference type="PANTHER" id="PTHR47338:SF9">
    <property type="entry name" value="ZN(II)2CYS6 TRANSCRIPTION FACTOR (EUROFUNG)"/>
    <property type="match status" value="1"/>
</dbReference>
<proteinExistence type="predicted"/>
<dbReference type="AlphaFoldDB" id="A0A1L9PKV3"/>
<keyword evidence="2" id="KW-0479">Metal-binding</keyword>
<feature type="domain" description="Zn(2)-C6 fungal-type" evidence="8">
    <location>
        <begin position="15"/>
        <end position="45"/>
    </location>
</feature>
<evidence type="ECO:0000256" key="5">
    <source>
        <dbReference type="ARBA" id="ARBA00023163"/>
    </source>
</evidence>
<keyword evidence="5" id="KW-0804">Transcription</keyword>
<dbReference type="OrthoDB" id="2943660at2759"/>
<dbReference type="CDD" id="cd00067">
    <property type="entry name" value="GAL4"/>
    <property type="match status" value="1"/>
</dbReference>
<evidence type="ECO:0000259" key="8">
    <source>
        <dbReference type="PROSITE" id="PS50048"/>
    </source>
</evidence>
<dbReference type="PROSITE" id="PS00463">
    <property type="entry name" value="ZN2_CY6_FUNGAL_1"/>
    <property type="match status" value="1"/>
</dbReference>
<evidence type="ECO:0000256" key="2">
    <source>
        <dbReference type="ARBA" id="ARBA00022723"/>
    </source>
</evidence>
<dbReference type="GO" id="GO:0008270">
    <property type="term" value="F:zinc ion binding"/>
    <property type="evidence" value="ECO:0007669"/>
    <property type="project" value="InterPro"/>
</dbReference>
<evidence type="ECO:0000256" key="7">
    <source>
        <dbReference type="SAM" id="MobiDB-lite"/>
    </source>
</evidence>
<dbReference type="GeneID" id="63724631"/>
<organism evidence="9 10">
    <name type="scientific">Aspergillus versicolor CBS 583.65</name>
    <dbReference type="NCBI Taxonomy" id="1036611"/>
    <lineage>
        <taxon>Eukaryota</taxon>
        <taxon>Fungi</taxon>
        <taxon>Dikarya</taxon>
        <taxon>Ascomycota</taxon>
        <taxon>Pezizomycotina</taxon>
        <taxon>Eurotiomycetes</taxon>
        <taxon>Eurotiomycetidae</taxon>
        <taxon>Eurotiales</taxon>
        <taxon>Aspergillaceae</taxon>
        <taxon>Aspergillus</taxon>
        <taxon>Aspergillus subgen. Nidulantes</taxon>
    </lineage>
</organism>
<dbReference type="GO" id="GO:0005634">
    <property type="term" value="C:nucleus"/>
    <property type="evidence" value="ECO:0007669"/>
    <property type="project" value="UniProtKB-SubCell"/>
</dbReference>